<evidence type="ECO:0000313" key="1">
    <source>
        <dbReference type="EMBL" id="GAG36697.1"/>
    </source>
</evidence>
<feature type="non-terminal residue" evidence="1">
    <location>
        <position position="1"/>
    </location>
</feature>
<proteinExistence type="predicted"/>
<sequence length="80" mass="9452">NLKPSADAGKPNRKGVGPAQECWRNIIKYRAEHPKATWRELFQKIPNHYSNHKNMYSAMRMLQERLAWQTQKQEAEDETV</sequence>
<protein>
    <submittedName>
        <fullName evidence="1">Uncharacterized protein</fullName>
    </submittedName>
</protein>
<gene>
    <name evidence="1" type="ORF">S01H1_74414</name>
</gene>
<accession>X0XMX4</accession>
<dbReference type="AlphaFoldDB" id="X0XMX4"/>
<reference evidence="1" key="1">
    <citation type="journal article" date="2014" name="Front. Microbiol.">
        <title>High frequency of phylogenetically diverse reductive dehalogenase-homologous genes in deep subseafloor sedimentary metagenomes.</title>
        <authorList>
            <person name="Kawai M."/>
            <person name="Futagami T."/>
            <person name="Toyoda A."/>
            <person name="Takaki Y."/>
            <person name="Nishi S."/>
            <person name="Hori S."/>
            <person name="Arai W."/>
            <person name="Tsubouchi T."/>
            <person name="Morono Y."/>
            <person name="Uchiyama I."/>
            <person name="Ito T."/>
            <person name="Fujiyama A."/>
            <person name="Inagaki F."/>
            <person name="Takami H."/>
        </authorList>
    </citation>
    <scope>NUCLEOTIDE SEQUENCE</scope>
    <source>
        <strain evidence="1">Expedition CK06-06</strain>
    </source>
</reference>
<comment type="caution">
    <text evidence="1">The sequence shown here is derived from an EMBL/GenBank/DDBJ whole genome shotgun (WGS) entry which is preliminary data.</text>
</comment>
<name>X0XMX4_9ZZZZ</name>
<organism evidence="1">
    <name type="scientific">marine sediment metagenome</name>
    <dbReference type="NCBI Taxonomy" id="412755"/>
    <lineage>
        <taxon>unclassified sequences</taxon>
        <taxon>metagenomes</taxon>
        <taxon>ecological metagenomes</taxon>
    </lineage>
</organism>
<dbReference type="EMBL" id="BARS01049784">
    <property type="protein sequence ID" value="GAG36697.1"/>
    <property type="molecule type" value="Genomic_DNA"/>
</dbReference>